<dbReference type="InterPro" id="IPR014710">
    <property type="entry name" value="RmlC-like_jellyroll"/>
</dbReference>
<dbReference type="InterPro" id="IPR018490">
    <property type="entry name" value="cNMP-bd_dom_sf"/>
</dbReference>
<dbReference type="Proteomes" id="UP000245506">
    <property type="component" value="Unassembled WGS sequence"/>
</dbReference>
<dbReference type="OrthoDB" id="8565101at2"/>
<dbReference type="PROSITE" id="PS50042">
    <property type="entry name" value="CNMP_BINDING_3"/>
    <property type="match status" value="1"/>
</dbReference>
<keyword evidence="3" id="KW-1185">Reference proteome</keyword>
<name>A0A317CE14_9GAMM</name>
<organism evidence="2 3">
    <name type="scientific">Leucothrix arctica</name>
    <dbReference type="NCBI Taxonomy" id="1481894"/>
    <lineage>
        <taxon>Bacteria</taxon>
        <taxon>Pseudomonadati</taxon>
        <taxon>Pseudomonadota</taxon>
        <taxon>Gammaproteobacteria</taxon>
        <taxon>Thiotrichales</taxon>
        <taxon>Thiotrichaceae</taxon>
        <taxon>Leucothrix</taxon>
    </lineage>
</organism>
<protein>
    <submittedName>
        <fullName evidence="2">Cyclic nucleotide-binding domain-containing protein</fullName>
    </submittedName>
</protein>
<evidence type="ECO:0000259" key="1">
    <source>
        <dbReference type="PROSITE" id="PS50042"/>
    </source>
</evidence>
<dbReference type="EMBL" id="QGKL01000039">
    <property type="protein sequence ID" value="PWQ94540.1"/>
    <property type="molecule type" value="Genomic_DNA"/>
</dbReference>
<evidence type="ECO:0000313" key="3">
    <source>
        <dbReference type="Proteomes" id="UP000245506"/>
    </source>
</evidence>
<dbReference type="Pfam" id="PF00027">
    <property type="entry name" value="cNMP_binding"/>
    <property type="match status" value="1"/>
</dbReference>
<dbReference type="SUPFAM" id="SSF51206">
    <property type="entry name" value="cAMP-binding domain-like"/>
    <property type="match status" value="1"/>
</dbReference>
<evidence type="ECO:0000313" key="2">
    <source>
        <dbReference type="EMBL" id="PWQ94540.1"/>
    </source>
</evidence>
<reference evidence="2 3" key="1">
    <citation type="submission" date="2018-05" db="EMBL/GenBank/DDBJ databases">
        <title>Leucothrix arctica sp. nov., isolated from Arctic seawater.</title>
        <authorList>
            <person name="Choi A."/>
            <person name="Baek K."/>
        </authorList>
    </citation>
    <scope>NUCLEOTIDE SEQUENCE [LARGE SCALE GENOMIC DNA]</scope>
    <source>
        <strain evidence="2 3">IMCC9719</strain>
    </source>
</reference>
<proteinExistence type="predicted"/>
<dbReference type="SMART" id="SM00100">
    <property type="entry name" value="cNMP"/>
    <property type="match status" value="1"/>
</dbReference>
<dbReference type="CDD" id="cd00038">
    <property type="entry name" value="CAP_ED"/>
    <property type="match status" value="1"/>
</dbReference>
<dbReference type="AlphaFoldDB" id="A0A317CE14"/>
<gene>
    <name evidence="2" type="ORF">DKT75_14685</name>
</gene>
<dbReference type="InterPro" id="IPR000595">
    <property type="entry name" value="cNMP-bd_dom"/>
</dbReference>
<accession>A0A317CE14</accession>
<dbReference type="Gene3D" id="2.60.120.10">
    <property type="entry name" value="Jelly Rolls"/>
    <property type="match status" value="1"/>
</dbReference>
<feature type="domain" description="Cyclic nucleotide-binding" evidence="1">
    <location>
        <begin position="19"/>
        <end position="121"/>
    </location>
</feature>
<comment type="caution">
    <text evidence="2">The sequence shown here is derived from an EMBL/GenBank/DDBJ whole genome shotgun (WGS) entry which is preliminary data.</text>
</comment>
<sequence>MDAQLQALADKVIDTSPKFCAALTRDEIEKFVTFTRFKDVSGDEILYEVGSISDEFYLIVGGEVILYRDELGEEIEVGRLSSGQLTGHMSFFDREPRTVRLRSGKNGVQLLAISRPMYKRLCIEHPYISVNLVEYVVLSLDSLLRSSSREISSLYKKLNSPS</sequence>
<dbReference type="RefSeq" id="WP_109824189.1">
    <property type="nucleotide sequence ID" value="NZ_QGKL01000039.1"/>
</dbReference>